<dbReference type="Proteomes" id="UP000887159">
    <property type="component" value="Unassembled WGS sequence"/>
</dbReference>
<sequence>MPNTSSIISNVTLVSAKPNSKLIKTEKSPKPKPAAPLILVLRKTLLFPTRQANNTSNIVISRYGAEDRVIEPVFCEVQLQRSPPSKHMWGAVGRLLSSCVAFLGFYTVGTVLYPISGQVFDEGHGESDVLHSARWHDGDWVVDEIREAWLRCFVWMVNIEKFFDLSESLVTAL</sequence>
<keyword evidence="2" id="KW-1185">Reference proteome</keyword>
<dbReference type="AlphaFoldDB" id="A0A8X6W292"/>
<dbReference type="EMBL" id="BMAU01021377">
    <property type="protein sequence ID" value="GFY26727.1"/>
    <property type="molecule type" value="Genomic_DNA"/>
</dbReference>
<evidence type="ECO:0000313" key="2">
    <source>
        <dbReference type="Proteomes" id="UP000887159"/>
    </source>
</evidence>
<name>A0A8X6W292_TRICX</name>
<protein>
    <submittedName>
        <fullName evidence="1">Uncharacterized protein</fullName>
    </submittedName>
</protein>
<proteinExistence type="predicted"/>
<reference evidence="1" key="1">
    <citation type="submission" date="2020-08" db="EMBL/GenBank/DDBJ databases">
        <title>Multicomponent nature underlies the extraordinary mechanical properties of spider dragline silk.</title>
        <authorList>
            <person name="Kono N."/>
            <person name="Nakamura H."/>
            <person name="Mori M."/>
            <person name="Yoshida Y."/>
            <person name="Ohtoshi R."/>
            <person name="Malay A.D."/>
            <person name="Moran D.A.P."/>
            <person name="Tomita M."/>
            <person name="Numata K."/>
            <person name="Arakawa K."/>
        </authorList>
    </citation>
    <scope>NUCLEOTIDE SEQUENCE</scope>
</reference>
<organism evidence="1 2">
    <name type="scientific">Trichonephila clavipes</name>
    <name type="common">Golden silk orbweaver</name>
    <name type="synonym">Nephila clavipes</name>
    <dbReference type="NCBI Taxonomy" id="2585209"/>
    <lineage>
        <taxon>Eukaryota</taxon>
        <taxon>Metazoa</taxon>
        <taxon>Ecdysozoa</taxon>
        <taxon>Arthropoda</taxon>
        <taxon>Chelicerata</taxon>
        <taxon>Arachnida</taxon>
        <taxon>Araneae</taxon>
        <taxon>Araneomorphae</taxon>
        <taxon>Entelegynae</taxon>
        <taxon>Araneoidea</taxon>
        <taxon>Nephilidae</taxon>
        <taxon>Trichonephila</taxon>
    </lineage>
</organism>
<accession>A0A8X6W292</accession>
<gene>
    <name evidence="1" type="primary">NCL1_20155</name>
    <name evidence="1" type="ORF">TNCV_4374731</name>
</gene>
<evidence type="ECO:0000313" key="1">
    <source>
        <dbReference type="EMBL" id="GFY26727.1"/>
    </source>
</evidence>
<comment type="caution">
    <text evidence="1">The sequence shown here is derived from an EMBL/GenBank/DDBJ whole genome shotgun (WGS) entry which is preliminary data.</text>
</comment>